<feature type="transmembrane region" description="Helical" evidence="2">
    <location>
        <begin position="379"/>
        <end position="398"/>
    </location>
</feature>
<feature type="compositionally biased region" description="Polar residues" evidence="1">
    <location>
        <begin position="627"/>
        <end position="676"/>
    </location>
</feature>
<accession>A0A2A5IYT8</accession>
<name>A0A2A5IYT8_RHOSG</name>
<feature type="region of interest" description="Disordered" evidence="1">
    <location>
        <begin position="596"/>
        <end position="676"/>
    </location>
</feature>
<feature type="transmembrane region" description="Helical" evidence="2">
    <location>
        <begin position="346"/>
        <end position="367"/>
    </location>
</feature>
<feature type="transmembrane region" description="Helical" evidence="2">
    <location>
        <begin position="143"/>
        <end position="166"/>
    </location>
</feature>
<keyword evidence="2" id="KW-1133">Transmembrane helix</keyword>
<feature type="compositionally biased region" description="Basic and acidic residues" evidence="1">
    <location>
        <begin position="485"/>
        <end position="503"/>
    </location>
</feature>
<dbReference type="AlphaFoldDB" id="A0A2A5IYT8"/>
<proteinExistence type="predicted"/>
<evidence type="ECO:0000256" key="1">
    <source>
        <dbReference type="SAM" id="MobiDB-lite"/>
    </source>
</evidence>
<feature type="region of interest" description="Disordered" evidence="1">
    <location>
        <begin position="482"/>
        <end position="576"/>
    </location>
</feature>
<evidence type="ECO:0000313" key="4">
    <source>
        <dbReference type="Proteomes" id="UP000230886"/>
    </source>
</evidence>
<feature type="transmembrane region" description="Helical" evidence="2">
    <location>
        <begin position="319"/>
        <end position="340"/>
    </location>
</feature>
<feature type="compositionally biased region" description="Basic and acidic residues" evidence="1">
    <location>
        <begin position="515"/>
        <end position="574"/>
    </location>
</feature>
<gene>
    <name evidence="3" type="ORF">CHR55_32720</name>
</gene>
<feature type="transmembrane region" description="Helical" evidence="2">
    <location>
        <begin position="410"/>
        <end position="428"/>
    </location>
</feature>
<evidence type="ECO:0000313" key="3">
    <source>
        <dbReference type="EMBL" id="PCK22282.1"/>
    </source>
</evidence>
<keyword evidence="2" id="KW-0812">Transmembrane</keyword>
<dbReference type="Proteomes" id="UP000230886">
    <property type="component" value="Unassembled WGS sequence"/>
</dbReference>
<evidence type="ECO:0000256" key="2">
    <source>
        <dbReference type="SAM" id="Phobius"/>
    </source>
</evidence>
<feature type="compositionally biased region" description="Low complexity" evidence="1">
    <location>
        <begin position="598"/>
        <end position="610"/>
    </location>
</feature>
<protein>
    <submittedName>
        <fullName evidence="3">Uncharacterized protein</fullName>
    </submittedName>
</protein>
<organism evidence="3 4">
    <name type="scientific">Rhodococcus qingshengii</name>
    <dbReference type="NCBI Taxonomy" id="334542"/>
    <lineage>
        <taxon>Bacteria</taxon>
        <taxon>Bacillati</taxon>
        <taxon>Actinomycetota</taxon>
        <taxon>Actinomycetes</taxon>
        <taxon>Mycobacteriales</taxon>
        <taxon>Nocardiaceae</taxon>
        <taxon>Rhodococcus</taxon>
        <taxon>Rhodococcus erythropolis group</taxon>
    </lineage>
</organism>
<dbReference type="EMBL" id="NOVD01000077">
    <property type="protein sequence ID" value="PCK22282.1"/>
    <property type="molecule type" value="Genomic_DNA"/>
</dbReference>
<comment type="caution">
    <text evidence="3">The sequence shown here is derived from an EMBL/GenBank/DDBJ whole genome shotgun (WGS) entry which is preliminary data.</text>
</comment>
<keyword evidence="2" id="KW-0472">Membrane</keyword>
<reference evidence="3 4" key="1">
    <citation type="submission" date="2017-07" db="EMBL/GenBank/DDBJ databases">
        <title>Draft sequence of Rhodococcus enclensis 23b-28.</title>
        <authorList>
            <person name="Besaury L."/>
            <person name="Sancelme M."/>
            <person name="Amato P."/>
            <person name="Lallement A."/>
            <person name="Delort A.-M."/>
        </authorList>
    </citation>
    <scope>NUCLEOTIDE SEQUENCE [LARGE SCALE GENOMIC DNA]</scope>
    <source>
        <strain evidence="3 4">23b-28</strain>
    </source>
</reference>
<sequence length="676" mass="72131">MALVLLPLIGGGGIASAGGFDCKDVPAPEYPNSVMASEFDSSSKDREPKDNGTGYETYGWAGLSWSTYDLGCGNDLVNAPRAVADTTTGNLFLGIGKGFAAAAFWLDDQTKTGQAAEDAEDAGIAPAMATFDQIVSSISSGMFGVYGMWLGIALTAVAAMILWNALKSNAAAVTRTVAIAGAALAIGALFVGAPQKAIQIADDTFGSIITDTQGQMLSVSGNDTDPRNVLVDRIFLDDWRKGWFGANFNDEELKLGPQLRGALAFSYAEQREIADDNEAASELADKKAKAFEDDIIKKLEGLNLSYNQFQGKDSGRTGIGFMAMIKLMMPSVLWIGASILKLTALLAIRLAILFAPIWVPLAAIHGGTLARVCRAIATAYMWGVAGAVIIALYLMALVKLYDTDNGIVDGTWRLWFMIILTAVCWMIMKPFKRMSQTLTQNQAGPLNRKARGSQSMAKKAFLGAASGGVAATAATAKWAAGKAKGRYDTDNETDGVKAKDRYSNDIQDGGVLARPEGRELNQRRRQEVDQSRVDMRKTMDRQQRLSDSRKESTQDLKKRGLQMHKDVDIDKDNAPVKPQIQVPAASRGGVVARQLVGSDSGSARSSSSVSETWDGGPRSNIAPTKVFTPSSADSSTENSTPGRRAAQFSSSTPPRSTENLWTPSLTSAGSSNHGQG</sequence>